<feature type="transmembrane region" description="Helical" evidence="1">
    <location>
        <begin position="20"/>
        <end position="38"/>
    </location>
</feature>
<proteinExistence type="predicted"/>
<evidence type="ECO:0000313" key="3">
    <source>
        <dbReference type="Proteomes" id="UP000075288"/>
    </source>
</evidence>
<keyword evidence="1" id="KW-0812">Transmembrane</keyword>
<dbReference type="EMBL" id="LQYG01000064">
    <property type="protein sequence ID" value="KYC61693.1"/>
    <property type="molecule type" value="Genomic_DNA"/>
</dbReference>
<evidence type="ECO:0000256" key="1">
    <source>
        <dbReference type="SAM" id="Phobius"/>
    </source>
</evidence>
<gene>
    <name evidence="2" type="ORF">B4098_1727</name>
</gene>
<accession>A0A150JWP8</accession>
<keyword evidence="1" id="KW-0472">Membrane</keyword>
<reference evidence="2 3" key="1">
    <citation type="submission" date="2016-01" db="EMBL/GenBank/DDBJ databases">
        <title>Genome Sequences of Twelve Sporeforming Bacillus Species Isolated from Foods.</title>
        <authorList>
            <person name="Berendsen E.M."/>
            <person name="Wells-Bennik M.H."/>
            <person name="Krawcyk A.O."/>
            <person name="De Jong A."/>
            <person name="Holsappel S."/>
            <person name="Eijlander R.T."/>
            <person name="Kuipers O.P."/>
        </authorList>
    </citation>
    <scope>NUCLEOTIDE SEQUENCE [LARGE SCALE GENOMIC DNA]</scope>
    <source>
        <strain evidence="2 3">B4098</strain>
    </source>
</reference>
<evidence type="ECO:0000313" key="2">
    <source>
        <dbReference type="EMBL" id="KYC61693.1"/>
    </source>
</evidence>
<dbReference type="Proteomes" id="UP000075288">
    <property type="component" value="Unassembled WGS sequence"/>
</dbReference>
<name>A0A150JWP8_HEYCO</name>
<comment type="caution">
    <text evidence="2">The sequence shown here is derived from an EMBL/GenBank/DDBJ whole genome shotgun (WGS) entry which is preliminary data.</text>
</comment>
<keyword evidence="1" id="KW-1133">Transmembrane helix</keyword>
<protein>
    <submittedName>
        <fullName evidence="2">Uncharacterized protein</fullName>
    </submittedName>
</protein>
<sequence length="46" mass="4776">MFSMLSAGEDFSNFGSSACSGGFTPIAFAIAFAILDAFTMPFSNQA</sequence>
<organism evidence="2 3">
    <name type="scientific">Heyndrickxia coagulans</name>
    <name type="common">Weizmannia coagulans</name>
    <dbReference type="NCBI Taxonomy" id="1398"/>
    <lineage>
        <taxon>Bacteria</taxon>
        <taxon>Bacillati</taxon>
        <taxon>Bacillota</taxon>
        <taxon>Bacilli</taxon>
        <taxon>Bacillales</taxon>
        <taxon>Bacillaceae</taxon>
        <taxon>Heyndrickxia</taxon>
    </lineage>
</organism>
<dbReference type="AlphaFoldDB" id="A0A150JWP8"/>